<evidence type="ECO:0000256" key="2">
    <source>
        <dbReference type="SAM" id="SignalP"/>
    </source>
</evidence>
<comment type="similarity">
    <text evidence="1">Belongs to the outer membrane factor (OMF) (TC 1.B.17) family.</text>
</comment>
<dbReference type="Proteomes" id="UP000542405">
    <property type="component" value="Unassembled WGS sequence"/>
</dbReference>
<sequence>MTRRPLSRWRAARLAPVALAVLLAQGCVSMAPQYARPAAPVAATYPDQAATPGGAALSAARIDWRGYFTDPVLQGLIGDALAHNRDLRVALLRVEEARALYGIQRADQFPTIGLRADGTRARTPGDLNVTGQPQVASQYQAGLGMATWERGLWGRLR</sequence>
<reference evidence="3 4" key="1">
    <citation type="submission" date="2020-04" db="EMBL/GenBank/DDBJ databases">
        <title>Achromobacter ruhlandii genome sequencing and assembly.</title>
        <authorList>
            <person name="Martins R.C.R."/>
            <person name="Perdigao-Neto L.V."/>
            <person name="Levin A.S.S."/>
            <person name="Costa S.F."/>
        </authorList>
    </citation>
    <scope>NUCLEOTIDE SEQUENCE [LARGE SCALE GENOMIC DNA]</scope>
    <source>
        <strain evidence="3 4">9035ralo</strain>
    </source>
</reference>
<dbReference type="EMBL" id="JABBZE010000746">
    <property type="protein sequence ID" value="NMU93618.1"/>
    <property type="molecule type" value="Genomic_DNA"/>
</dbReference>
<dbReference type="PROSITE" id="PS51257">
    <property type="entry name" value="PROKAR_LIPOPROTEIN"/>
    <property type="match status" value="1"/>
</dbReference>
<protein>
    <submittedName>
        <fullName evidence="3">TolC family protein</fullName>
    </submittedName>
</protein>
<comment type="caution">
    <text evidence="3">The sequence shown here is derived from an EMBL/GenBank/DDBJ whole genome shotgun (WGS) entry which is preliminary data.</text>
</comment>
<dbReference type="InterPro" id="IPR003423">
    <property type="entry name" value="OMP_efflux"/>
</dbReference>
<dbReference type="PANTHER" id="PTHR30203:SF32">
    <property type="entry name" value="CATION EFFLUX SYSTEM PROTEIN CUSC"/>
    <property type="match status" value="1"/>
</dbReference>
<dbReference type="Pfam" id="PF02321">
    <property type="entry name" value="OEP"/>
    <property type="match status" value="1"/>
</dbReference>
<feature type="chain" id="PRO_5032678907" evidence="2">
    <location>
        <begin position="27"/>
        <end position="157"/>
    </location>
</feature>
<keyword evidence="2" id="KW-0732">Signal</keyword>
<evidence type="ECO:0000313" key="4">
    <source>
        <dbReference type="Proteomes" id="UP000542405"/>
    </source>
</evidence>
<proteinExistence type="inferred from homology"/>
<feature type="signal peptide" evidence="2">
    <location>
        <begin position="1"/>
        <end position="26"/>
    </location>
</feature>
<gene>
    <name evidence="3" type="ORF">HGQ98_30225</name>
</gene>
<dbReference type="PANTHER" id="PTHR30203">
    <property type="entry name" value="OUTER MEMBRANE CATION EFFLUX PROTEIN"/>
    <property type="match status" value="1"/>
</dbReference>
<dbReference type="Gene3D" id="2.20.200.10">
    <property type="entry name" value="Outer membrane efflux proteins (OEP)"/>
    <property type="match status" value="1"/>
</dbReference>
<dbReference type="InterPro" id="IPR010131">
    <property type="entry name" value="MdtP/NodT-like"/>
</dbReference>
<name>A0A848NLA7_9BURK</name>
<organism evidence="3 4">
    <name type="scientific">Achromobacter ruhlandii</name>
    <dbReference type="NCBI Taxonomy" id="72557"/>
    <lineage>
        <taxon>Bacteria</taxon>
        <taxon>Pseudomonadati</taxon>
        <taxon>Pseudomonadota</taxon>
        <taxon>Betaproteobacteria</taxon>
        <taxon>Burkholderiales</taxon>
        <taxon>Alcaligenaceae</taxon>
        <taxon>Achromobacter</taxon>
    </lineage>
</organism>
<dbReference type="Gene3D" id="1.20.1600.10">
    <property type="entry name" value="Outer membrane efflux proteins (OEP)"/>
    <property type="match status" value="1"/>
</dbReference>
<feature type="non-terminal residue" evidence="3">
    <location>
        <position position="157"/>
    </location>
</feature>
<dbReference type="SUPFAM" id="SSF56954">
    <property type="entry name" value="Outer membrane efflux proteins (OEP)"/>
    <property type="match status" value="1"/>
</dbReference>
<accession>A0A848NLA7</accession>
<dbReference type="AlphaFoldDB" id="A0A848NLA7"/>
<evidence type="ECO:0000313" key="3">
    <source>
        <dbReference type="EMBL" id="NMU93618.1"/>
    </source>
</evidence>
<evidence type="ECO:0000256" key="1">
    <source>
        <dbReference type="ARBA" id="ARBA00007613"/>
    </source>
</evidence>